<feature type="region of interest" description="Disordered" evidence="1">
    <location>
        <begin position="14"/>
        <end position="54"/>
    </location>
</feature>
<name>A0A5C3MGN6_9AGAR</name>
<dbReference type="OrthoDB" id="2554293at2759"/>
<protein>
    <submittedName>
        <fullName evidence="2">Uncharacterized protein</fullName>
    </submittedName>
</protein>
<organism evidence="2 3">
    <name type="scientific">Crucibulum laeve</name>
    <dbReference type="NCBI Taxonomy" id="68775"/>
    <lineage>
        <taxon>Eukaryota</taxon>
        <taxon>Fungi</taxon>
        <taxon>Dikarya</taxon>
        <taxon>Basidiomycota</taxon>
        <taxon>Agaricomycotina</taxon>
        <taxon>Agaricomycetes</taxon>
        <taxon>Agaricomycetidae</taxon>
        <taxon>Agaricales</taxon>
        <taxon>Agaricineae</taxon>
        <taxon>Nidulariaceae</taxon>
        <taxon>Crucibulum</taxon>
    </lineage>
</organism>
<accession>A0A5C3MGN6</accession>
<sequence>MVLRDGLRTGEGEIGPKLIDVPIHSSSNKSAPGANRTHNPAHRPPLPLQAPPLPTTHAVALSSSHILDINPPADVMQQHIHLRALSPQPPPLLCLGLKFVRVTHICVIKVIATIELAERFSVHFIQGWGNNRMGEYQGYPGIIWTGSENVTGNLKPCKVYLARCALPGQEWYAIQAWSDMFDRPFLSEARKPAAVTPLDCKFKVSPEKLEEKYLGPWTRYQLKYCAFIQEAQFEGDVLQQNLQQLCSESMVGSYK</sequence>
<evidence type="ECO:0000256" key="1">
    <source>
        <dbReference type="SAM" id="MobiDB-lite"/>
    </source>
</evidence>
<dbReference type="EMBL" id="ML213591">
    <property type="protein sequence ID" value="TFK43068.1"/>
    <property type="molecule type" value="Genomic_DNA"/>
</dbReference>
<feature type="compositionally biased region" description="Pro residues" evidence="1">
    <location>
        <begin position="42"/>
        <end position="54"/>
    </location>
</feature>
<dbReference type="Proteomes" id="UP000308652">
    <property type="component" value="Unassembled WGS sequence"/>
</dbReference>
<keyword evidence="3" id="KW-1185">Reference proteome</keyword>
<gene>
    <name evidence="2" type="ORF">BDQ12DRAFT_751115</name>
</gene>
<dbReference type="AlphaFoldDB" id="A0A5C3MGN6"/>
<proteinExistence type="predicted"/>
<reference evidence="2 3" key="1">
    <citation type="journal article" date="2019" name="Nat. Ecol. Evol.">
        <title>Megaphylogeny resolves global patterns of mushroom evolution.</title>
        <authorList>
            <person name="Varga T."/>
            <person name="Krizsan K."/>
            <person name="Foldi C."/>
            <person name="Dima B."/>
            <person name="Sanchez-Garcia M."/>
            <person name="Sanchez-Ramirez S."/>
            <person name="Szollosi G.J."/>
            <person name="Szarkandi J.G."/>
            <person name="Papp V."/>
            <person name="Albert L."/>
            <person name="Andreopoulos W."/>
            <person name="Angelini C."/>
            <person name="Antonin V."/>
            <person name="Barry K.W."/>
            <person name="Bougher N.L."/>
            <person name="Buchanan P."/>
            <person name="Buyck B."/>
            <person name="Bense V."/>
            <person name="Catcheside P."/>
            <person name="Chovatia M."/>
            <person name="Cooper J."/>
            <person name="Damon W."/>
            <person name="Desjardin D."/>
            <person name="Finy P."/>
            <person name="Geml J."/>
            <person name="Haridas S."/>
            <person name="Hughes K."/>
            <person name="Justo A."/>
            <person name="Karasinski D."/>
            <person name="Kautmanova I."/>
            <person name="Kiss B."/>
            <person name="Kocsube S."/>
            <person name="Kotiranta H."/>
            <person name="LaButti K.M."/>
            <person name="Lechner B.E."/>
            <person name="Liimatainen K."/>
            <person name="Lipzen A."/>
            <person name="Lukacs Z."/>
            <person name="Mihaltcheva S."/>
            <person name="Morgado L.N."/>
            <person name="Niskanen T."/>
            <person name="Noordeloos M.E."/>
            <person name="Ohm R.A."/>
            <person name="Ortiz-Santana B."/>
            <person name="Ovrebo C."/>
            <person name="Racz N."/>
            <person name="Riley R."/>
            <person name="Savchenko A."/>
            <person name="Shiryaev A."/>
            <person name="Soop K."/>
            <person name="Spirin V."/>
            <person name="Szebenyi C."/>
            <person name="Tomsovsky M."/>
            <person name="Tulloss R.E."/>
            <person name="Uehling J."/>
            <person name="Grigoriev I.V."/>
            <person name="Vagvolgyi C."/>
            <person name="Papp T."/>
            <person name="Martin F.M."/>
            <person name="Miettinen O."/>
            <person name="Hibbett D.S."/>
            <person name="Nagy L.G."/>
        </authorList>
    </citation>
    <scope>NUCLEOTIDE SEQUENCE [LARGE SCALE GENOMIC DNA]</scope>
    <source>
        <strain evidence="2 3">CBS 166.37</strain>
    </source>
</reference>
<evidence type="ECO:0000313" key="2">
    <source>
        <dbReference type="EMBL" id="TFK43068.1"/>
    </source>
</evidence>
<evidence type="ECO:0000313" key="3">
    <source>
        <dbReference type="Proteomes" id="UP000308652"/>
    </source>
</evidence>